<proteinExistence type="predicted"/>
<evidence type="ECO:0000313" key="1">
    <source>
        <dbReference type="EMBL" id="APG77126.1"/>
    </source>
</evidence>
<dbReference type="EMBL" id="KX883529">
    <property type="protein sequence ID" value="APG77126.1"/>
    <property type="molecule type" value="Genomic_RNA"/>
</dbReference>
<name>A0A1L3KIF9_9VIRU</name>
<organism evidence="1">
    <name type="scientific">Beihai levi-like virus 33</name>
    <dbReference type="NCBI Taxonomy" id="1922419"/>
    <lineage>
        <taxon>Viruses</taxon>
        <taxon>Riboviria</taxon>
    </lineage>
</organism>
<accession>A0A1L3KIF9</accession>
<protein>
    <submittedName>
        <fullName evidence="1">Uncharacterized protein</fullName>
    </submittedName>
</protein>
<sequence length="127" mass="14143">MAIMTKDGLNQDVVYEPYRIEGNRAEYIGPKHSDVDKEMMVITSAAPKRTASSYGNRRSQVNVIHTVEVETPENAGKVQRDAKIEALASVPVGMTFEEFKDLGHALANVLMNETYLEEIFVAGKIQQ</sequence>
<reference evidence="1" key="1">
    <citation type="journal article" date="2016" name="Nature">
        <title>Redefining the invertebrate RNA virosphere.</title>
        <authorList>
            <person name="Shi M."/>
            <person name="Lin X.D."/>
            <person name="Tian J.H."/>
            <person name="Chen L.J."/>
            <person name="Chen X."/>
            <person name="Li C.X."/>
            <person name="Qin X.C."/>
            <person name="Li J."/>
            <person name="Cao J.P."/>
            <person name="Eden J.S."/>
            <person name="Buchmann J."/>
            <person name="Wang W."/>
            <person name="Xu J."/>
            <person name="Holmes E.C."/>
            <person name="Zhang Y.Z."/>
        </authorList>
    </citation>
    <scope>NUCLEOTIDE SEQUENCE</scope>
    <source>
        <strain evidence="1">HOU158604</strain>
    </source>
</reference>